<keyword evidence="2" id="KW-1185">Reference proteome</keyword>
<dbReference type="EMBL" id="JBDJPC010000005">
    <property type="protein sequence ID" value="KAL1501717.1"/>
    <property type="molecule type" value="Genomic_DNA"/>
</dbReference>
<dbReference type="Proteomes" id="UP001566132">
    <property type="component" value="Unassembled WGS sequence"/>
</dbReference>
<gene>
    <name evidence="1" type="ORF">ABEB36_006997</name>
</gene>
<name>A0ABD1EUP7_HYPHA</name>
<sequence>MKIFRGRQFNNEWGPGISKSCENGIPRSERGTVSLIFSRRSNIPIKRAELIIFESQISQKFKTVLLFIIVESPLKSNIIIKTLFYKKRPGKISLIQGKSNLSRVKTETKIRRK</sequence>
<reference evidence="1 2" key="1">
    <citation type="submission" date="2024-05" db="EMBL/GenBank/DDBJ databases">
        <title>Genetic variation in Jamaican populations of the coffee berry borer (Hypothenemus hampei).</title>
        <authorList>
            <person name="Errbii M."/>
            <person name="Myrie A."/>
        </authorList>
    </citation>
    <scope>NUCLEOTIDE SEQUENCE [LARGE SCALE GENOMIC DNA]</scope>
    <source>
        <strain evidence="1">JA-Hopewell-2020-01-JO</strain>
        <tissue evidence="1">Whole body</tissue>
    </source>
</reference>
<comment type="caution">
    <text evidence="1">The sequence shown here is derived from an EMBL/GenBank/DDBJ whole genome shotgun (WGS) entry which is preliminary data.</text>
</comment>
<evidence type="ECO:0000313" key="2">
    <source>
        <dbReference type="Proteomes" id="UP001566132"/>
    </source>
</evidence>
<proteinExistence type="predicted"/>
<organism evidence="1 2">
    <name type="scientific">Hypothenemus hampei</name>
    <name type="common">Coffee berry borer</name>
    <dbReference type="NCBI Taxonomy" id="57062"/>
    <lineage>
        <taxon>Eukaryota</taxon>
        <taxon>Metazoa</taxon>
        <taxon>Ecdysozoa</taxon>
        <taxon>Arthropoda</taxon>
        <taxon>Hexapoda</taxon>
        <taxon>Insecta</taxon>
        <taxon>Pterygota</taxon>
        <taxon>Neoptera</taxon>
        <taxon>Endopterygota</taxon>
        <taxon>Coleoptera</taxon>
        <taxon>Polyphaga</taxon>
        <taxon>Cucujiformia</taxon>
        <taxon>Curculionidae</taxon>
        <taxon>Scolytinae</taxon>
        <taxon>Hypothenemus</taxon>
    </lineage>
</organism>
<evidence type="ECO:0000313" key="1">
    <source>
        <dbReference type="EMBL" id="KAL1501717.1"/>
    </source>
</evidence>
<accession>A0ABD1EUP7</accession>
<protein>
    <submittedName>
        <fullName evidence="1">Uncharacterized protein</fullName>
    </submittedName>
</protein>
<dbReference type="AlphaFoldDB" id="A0ABD1EUP7"/>